<dbReference type="Pfam" id="PF01882">
    <property type="entry name" value="DUF58"/>
    <property type="match status" value="1"/>
</dbReference>
<dbReference type="RefSeq" id="WP_344797358.1">
    <property type="nucleotide sequence ID" value="NZ_BAABBN010000004.1"/>
</dbReference>
<accession>A0ABP7MEP5</accession>
<gene>
    <name evidence="2" type="ORF">GCM10022277_16410</name>
</gene>
<evidence type="ECO:0000313" key="2">
    <source>
        <dbReference type="EMBL" id="GAA3921310.1"/>
    </source>
</evidence>
<proteinExistence type="predicted"/>
<name>A0ABP7MEP5_9GAMM</name>
<dbReference type="Proteomes" id="UP001501565">
    <property type="component" value="Unassembled WGS sequence"/>
</dbReference>
<protein>
    <submittedName>
        <fullName evidence="2">DUF58 domain-containing protein</fullName>
    </submittedName>
</protein>
<evidence type="ECO:0000313" key="3">
    <source>
        <dbReference type="Proteomes" id="UP001501565"/>
    </source>
</evidence>
<keyword evidence="3" id="KW-1185">Reference proteome</keyword>
<reference evidence="3" key="1">
    <citation type="journal article" date="2019" name="Int. J. Syst. Evol. Microbiol.">
        <title>The Global Catalogue of Microorganisms (GCM) 10K type strain sequencing project: providing services to taxonomists for standard genome sequencing and annotation.</title>
        <authorList>
            <consortium name="The Broad Institute Genomics Platform"/>
            <consortium name="The Broad Institute Genome Sequencing Center for Infectious Disease"/>
            <person name="Wu L."/>
            <person name="Ma J."/>
        </authorList>
    </citation>
    <scope>NUCLEOTIDE SEQUENCE [LARGE SCALE GENOMIC DNA]</scope>
    <source>
        <strain evidence="3">JCM 17551</strain>
    </source>
</reference>
<comment type="caution">
    <text evidence="2">The sequence shown here is derived from an EMBL/GenBank/DDBJ whole genome shotgun (WGS) entry which is preliminary data.</text>
</comment>
<dbReference type="InterPro" id="IPR002881">
    <property type="entry name" value="DUF58"/>
</dbReference>
<dbReference type="PANTHER" id="PTHR33608">
    <property type="entry name" value="BLL2464 PROTEIN"/>
    <property type="match status" value="1"/>
</dbReference>
<dbReference type="PANTHER" id="PTHR33608:SF12">
    <property type="entry name" value="DUF58 DOMAIN-CONTAINING PROTEIN"/>
    <property type="match status" value="1"/>
</dbReference>
<evidence type="ECO:0000259" key="1">
    <source>
        <dbReference type="Pfam" id="PF01882"/>
    </source>
</evidence>
<dbReference type="EMBL" id="BAABBN010000004">
    <property type="protein sequence ID" value="GAA3921310.1"/>
    <property type="molecule type" value="Genomic_DNA"/>
</dbReference>
<feature type="domain" description="DUF58" evidence="1">
    <location>
        <begin position="66"/>
        <end position="283"/>
    </location>
</feature>
<organism evidence="2 3">
    <name type="scientific">Litoribacillus peritrichatus</name>
    <dbReference type="NCBI Taxonomy" id="718191"/>
    <lineage>
        <taxon>Bacteria</taxon>
        <taxon>Pseudomonadati</taxon>
        <taxon>Pseudomonadota</taxon>
        <taxon>Gammaproteobacteria</taxon>
        <taxon>Oceanospirillales</taxon>
        <taxon>Oceanospirillaceae</taxon>
        <taxon>Litoribacillus</taxon>
    </lineage>
</organism>
<sequence length="320" mass="36083">MNLSNSHHSSTLHKDSATGAFTDKQCLLGLANAGSKINLAKSTYALSRSSGTHHSNQRGRGMEFLESRHYQPGDDIRSIDWRVTARTGKTHTKVFAEEKEQPVFVLCDQSPYMFFGSKVRFKSVQATNIASLIAWSSLKQGDRFGGEILGKDNESRLFKLSRNRSRLLQFIEQMTEMNHALSNHDSADFGEIAEKLHQLRYLLMPGSRLYVISDLFAYTDTALKALAQLSAHTQITLFAVNDPLEISPPCTGQTQISLGDRVMSVILSKEQKQTIENQYETRKQQVVQYLNNWNIPLIPVSTTDDPVDLFNVGKKHNYKK</sequence>